<protein>
    <submittedName>
        <fullName evidence="7">Uncharacterized protein</fullName>
    </submittedName>
</protein>
<dbReference type="GO" id="GO:0080162">
    <property type="term" value="P:endoplasmic reticulum to cytosol auxin transport"/>
    <property type="evidence" value="ECO:0007669"/>
    <property type="project" value="InterPro"/>
</dbReference>
<feature type="transmembrane region" description="Helical" evidence="6">
    <location>
        <begin position="392"/>
        <end position="413"/>
    </location>
</feature>
<evidence type="ECO:0000256" key="1">
    <source>
        <dbReference type="ARBA" id="ARBA00004141"/>
    </source>
</evidence>
<name>C0PTN6_PICSI</name>
<feature type="transmembrane region" description="Helical" evidence="6">
    <location>
        <begin position="425"/>
        <end position="446"/>
    </location>
</feature>
<dbReference type="GO" id="GO:0009734">
    <property type="term" value="P:auxin-activated signaling pathway"/>
    <property type="evidence" value="ECO:0007669"/>
    <property type="project" value="UniProtKB-KW"/>
</dbReference>
<evidence type="ECO:0000256" key="3">
    <source>
        <dbReference type="ARBA" id="ARBA00022989"/>
    </source>
</evidence>
<evidence type="ECO:0000256" key="6">
    <source>
        <dbReference type="SAM" id="Phobius"/>
    </source>
</evidence>
<keyword evidence="2 6" id="KW-0812">Transmembrane</keyword>
<dbReference type="EMBL" id="BT071727">
    <property type="protein sequence ID" value="ACN41176.1"/>
    <property type="molecule type" value="mRNA"/>
</dbReference>
<dbReference type="InterPro" id="IPR039305">
    <property type="entry name" value="PILS2/6"/>
</dbReference>
<organism evidence="7">
    <name type="scientific">Picea sitchensis</name>
    <name type="common">Sitka spruce</name>
    <name type="synonym">Pinus sitchensis</name>
    <dbReference type="NCBI Taxonomy" id="3332"/>
    <lineage>
        <taxon>Eukaryota</taxon>
        <taxon>Viridiplantae</taxon>
        <taxon>Streptophyta</taxon>
        <taxon>Embryophyta</taxon>
        <taxon>Tracheophyta</taxon>
        <taxon>Spermatophyta</taxon>
        <taxon>Pinopsida</taxon>
        <taxon>Pinidae</taxon>
        <taxon>Conifers I</taxon>
        <taxon>Pinales</taxon>
        <taxon>Pinaceae</taxon>
        <taxon>Picea</taxon>
    </lineage>
</organism>
<keyword evidence="3 6" id="KW-1133">Transmembrane helix</keyword>
<feature type="transmembrane region" description="Helical" evidence="6">
    <location>
        <begin position="84"/>
        <end position="108"/>
    </location>
</feature>
<dbReference type="AlphaFoldDB" id="C0PTN6"/>
<proteinExistence type="evidence at transcript level"/>
<feature type="transmembrane region" description="Helical" evidence="6">
    <location>
        <begin position="287"/>
        <end position="307"/>
    </location>
</feature>
<comment type="subcellular location">
    <subcellularLocation>
        <location evidence="1">Membrane</location>
        <topology evidence="1">Multi-pass membrane protein</topology>
    </subcellularLocation>
</comment>
<dbReference type="PANTHER" id="PTHR31419">
    <property type="entry name" value="PROTEIN PIN-LIKES 2"/>
    <property type="match status" value="1"/>
</dbReference>
<keyword evidence="4 6" id="KW-0472">Membrane</keyword>
<feature type="transmembrane region" description="Helical" evidence="6">
    <location>
        <begin position="357"/>
        <end position="380"/>
    </location>
</feature>
<sequence length="452" mass="49894">MAYFLQSVGNEIVGGHQNLLSSVVPLLKLLCLSSIGLVLAHPKINLISKETFKLLSKLVFALFLPCLIFTELGKSVTLKNMREWWFIPANVILSTAIGCILGYLVALICRPPPQYFRFTVVMTGFGNTGNLPLAIVGSICHSSDQPFGQHCNTTGVAYISFAQWVAVILVYTFVYHMLEPPEEFYEIVPEDSEIEREPIGDASRPLLFEAEWPGMHHKETEHCKTPFIARIFRSMSGSTEPNLSELDHYVEGNIEGGGSPKSVRCLNEPKVVRKIRIVAERTPIQHILQPPTIASLLAIIVGMVPQLRSVLFDEDAPLSFFTDSLEIVAAAMVPSVMLVLGGLLAEGPDKSELGMRTTIGIIFTRLLLLPLVGIGVVALAGKLDIIVSGDKMFVFVLLLQYTTPSAILLGAMTNLRGYGTKETSALLFWQHIFAVVSLSFYVTIYFKLFNYV</sequence>
<evidence type="ECO:0000256" key="5">
    <source>
        <dbReference type="ARBA" id="ARBA00023294"/>
    </source>
</evidence>
<feature type="transmembrane region" description="Helical" evidence="6">
    <location>
        <begin position="20"/>
        <end position="40"/>
    </location>
</feature>
<evidence type="ECO:0000256" key="4">
    <source>
        <dbReference type="ARBA" id="ARBA00023136"/>
    </source>
</evidence>
<feature type="transmembrane region" description="Helical" evidence="6">
    <location>
        <begin position="115"/>
        <end position="135"/>
    </location>
</feature>
<feature type="transmembrane region" description="Helical" evidence="6">
    <location>
        <begin position="327"/>
        <end position="345"/>
    </location>
</feature>
<evidence type="ECO:0000313" key="7">
    <source>
        <dbReference type="EMBL" id="ACN41176.1"/>
    </source>
</evidence>
<dbReference type="PANTHER" id="PTHR31419:SF2">
    <property type="entry name" value="PROTEIN PIN-LIKES 2"/>
    <property type="match status" value="1"/>
</dbReference>
<feature type="transmembrane region" description="Helical" evidence="6">
    <location>
        <begin position="52"/>
        <end position="72"/>
    </location>
</feature>
<dbReference type="InterPro" id="IPR004776">
    <property type="entry name" value="Mem_transp_PIN-like"/>
</dbReference>
<evidence type="ECO:0000256" key="2">
    <source>
        <dbReference type="ARBA" id="ARBA00022692"/>
    </source>
</evidence>
<accession>C0PTN6</accession>
<dbReference type="GO" id="GO:0016020">
    <property type="term" value="C:membrane"/>
    <property type="evidence" value="ECO:0007669"/>
    <property type="project" value="UniProtKB-SubCell"/>
</dbReference>
<dbReference type="Pfam" id="PF03547">
    <property type="entry name" value="Mem_trans"/>
    <property type="match status" value="1"/>
</dbReference>
<keyword evidence="5" id="KW-0927">Auxin signaling pathway</keyword>
<reference evidence="7" key="1">
    <citation type="submission" date="2009-02" db="EMBL/GenBank/DDBJ databases">
        <title>Full length sequence-verified cDNA sequences from Sitka spruce (Picea sitchensis).</title>
        <authorList>
            <person name="Reid K.E."/>
            <person name="Liao N."/>
            <person name="Ralph S."/>
            <person name="Kolosova N."/>
            <person name="Oddy C."/>
            <person name="Moore R."/>
            <person name="Mayo M."/>
            <person name="Wagner S."/>
            <person name="King J."/>
            <person name="Yanchuk A."/>
            <person name="Holt R."/>
            <person name="Jones S."/>
            <person name="Marra M."/>
            <person name="Ritland C.E."/>
            <person name="Ritland K."/>
            <person name="Bohlmann J."/>
        </authorList>
    </citation>
    <scope>NUCLEOTIDE SEQUENCE</scope>
    <source>
        <tissue evidence="7">Buds collected with no treatment. Collection October 2007</tissue>
    </source>
</reference>
<feature type="transmembrane region" description="Helical" evidence="6">
    <location>
        <begin position="155"/>
        <end position="174"/>
    </location>
</feature>